<feature type="signal peptide" evidence="1">
    <location>
        <begin position="1"/>
        <end position="23"/>
    </location>
</feature>
<reference evidence="2" key="1">
    <citation type="submission" date="2021-06" db="EMBL/GenBank/DDBJ databases">
        <authorList>
            <person name="Lee C.-S."/>
            <person name="Jin L."/>
        </authorList>
    </citation>
    <scope>NUCLEOTIDE SEQUENCE</scope>
    <source>
        <strain evidence="2">Con5</strain>
        <plasmid evidence="2">p4</plasmid>
    </source>
</reference>
<dbReference type="EMBL" id="CP076365">
    <property type="protein sequence ID" value="QWK93125.1"/>
    <property type="molecule type" value="Genomic_DNA"/>
</dbReference>
<name>A0A975S4C7_9RHOB</name>
<evidence type="ECO:0000256" key="1">
    <source>
        <dbReference type="SAM" id="SignalP"/>
    </source>
</evidence>
<organism evidence="2 3">
    <name type="scientific">Gemmobacter fulvus</name>
    <dbReference type="NCBI Taxonomy" id="2840474"/>
    <lineage>
        <taxon>Bacteria</taxon>
        <taxon>Pseudomonadati</taxon>
        <taxon>Pseudomonadota</taxon>
        <taxon>Alphaproteobacteria</taxon>
        <taxon>Rhodobacterales</taxon>
        <taxon>Paracoccaceae</taxon>
        <taxon>Gemmobacter</taxon>
    </lineage>
</organism>
<dbReference type="Pfam" id="PF06122">
    <property type="entry name" value="TraH"/>
    <property type="match status" value="1"/>
</dbReference>
<dbReference type="Proteomes" id="UP000679352">
    <property type="component" value="Plasmid p4"/>
</dbReference>
<evidence type="ECO:0000313" key="3">
    <source>
        <dbReference type="Proteomes" id="UP000679352"/>
    </source>
</evidence>
<geneLocation type="plasmid" evidence="2 3">
    <name>p4</name>
</geneLocation>
<keyword evidence="2" id="KW-0614">Plasmid</keyword>
<sequence>MAILSRTAFAVVIALTTVAPASADIGSDLKNFWDRAGGGVNYTRPTAYQGQMGGYVTLGSLYVRTQPRSSGLLNIQLPSIRSGCGGIDIFGGAFSFISKEELIQLGKAIMQNASSYAFELALESLSPAVHEQMVKLRDLVQKVNAMNINSCEAGQLLTGSLWAEVDGSTQHVCKTIGTMSGKFADALSSRYGCGYQGKTTSTLAGASGAMKDQVPVDVNYAWRAIKKNALLAGDARLAELFMTMSGTIITRAAANDNEGPRHQVITPMAFTGPMVQAFVEGGTIRILRCDETEKCLNPTMRDITIARSDAFFARVKTIVQGIANALRDDTKLSNDAVGLIGMTSVPVYDTLKTAVAYKHRFSDDEVALMSELVAIDFAMTYTQDAMQEMAKSASNTDAFGDQIEKFQSTIGRTLDAFSVYRQDAQQKYQQAIASLEKLAMSKAVLASAGASKFAGQMGVSK</sequence>
<accession>A0A975S4C7</accession>
<dbReference type="KEGG" id="gfu:KM031_21575"/>
<feature type="chain" id="PRO_5037998255" evidence="1">
    <location>
        <begin position="24"/>
        <end position="461"/>
    </location>
</feature>
<evidence type="ECO:0000313" key="2">
    <source>
        <dbReference type="EMBL" id="QWK93125.1"/>
    </source>
</evidence>
<dbReference type="InterPro" id="IPR010927">
    <property type="entry name" value="T4SS_TraH"/>
</dbReference>
<protein>
    <submittedName>
        <fullName evidence="2">Conjugal transfer protein TraH</fullName>
    </submittedName>
</protein>
<proteinExistence type="predicted"/>
<gene>
    <name evidence="2" type="ORF">KM031_21575</name>
</gene>
<keyword evidence="1" id="KW-0732">Signal</keyword>
<dbReference type="AlphaFoldDB" id="A0A975S4C7"/>
<keyword evidence="3" id="KW-1185">Reference proteome</keyword>